<evidence type="ECO:0000256" key="5">
    <source>
        <dbReference type="SAM" id="MobiDB-lite"/>
    </source>
</evidence>
<keyword evidence="3 6" id="KW-0456">Lyase</keyword>
<dbReference type="GO" id="GO:0003855">
    <property type="term" value="F:3-dehydroquinate dehydratase activity"/>
    <property type="evidence" value="ECO:0007669"/>
    <property type="project" value="UniProtKB-EC"/>
</dbReference>
<name>A0ABT9N9R3_9ACTO</name>
<gene>
    <name evidence="6" type="ORF">J2S49_000516</name>
</gene>
<dbReference type="EC" id="4.2.1.10" evidence="2"/>
<dbReference type="CDD" id="cd00502">
    <property type="entry name" value="DHQase_I"/>
    <property type="match status" value="1"/>
</dbReference>
<evidence type="ECO:0000256" key="2">
    <source>
        <dbReference type="ARBA" id="ARBA00012060"/>
    </source>
</evidence>
<proteinExistence type="predicted"/>
<comment type="catalytic activity">
    <reaction evidence="1">
        <text>3-dehydroquinate = 3-dehydroshikimate + H2O</text>
        <dbReference type="Rhea" id="RHEA:21096"/>
        <dbReference type="ChEBI" id="CHEBI:15377"/>
        <dbReference type="ChEBI" id="CHEBI:16630"/>
        <dbReference type="ChEBI" id="CHEBI:32364"/>
        <dbReference type="EC" id="4.2.1.10"/>
    </reaction>
</comment>
<evidence type="ECO:0000313" key="6">
    <source>
        <dbReference type="EMBL" id="MDP9800440.1"/>
    </source>
</evidence>
<dbReference type="InterPro" id="IPR013785">
    <property type="entry name" value="Aldolase_TIM"/>
</dbReference>
<dbReference type="PANTHER" id="PTHR43699">
    <property type="entry name" value="3-DEHYDROQUINATE DEHYDRATASE"/>
    <property type="match status" value="1"/>
</dbReference>
<reference evidence="6 7" key="1">
    <citation type="submission" date="2023-07" db="EMBL/GenBank/DDBJ databases">
        <title>Sequencing the genomes of 1000 actinobacteria strains.</title>
        <authorList>
            <person name="Klenk H.-P."/>
        </authorList>
    </citation>
    <scope>NUCLEOTIDE SEQUENCE [LARGE SCALE GENOMIC DNA]</scope>
    <source>
        <strain evidence="6 7">DSM 102162</strain>
    </source>
</reference>
<evidence type="ECO:0000313" key="7">
    <source>
        <dbReference type="Proteomes" id="UP001235966"/>
    </source>
</evidence>
<sequence length="283" mass="30042">MSASTSVPADFADRVPAIIVPVSPRELGDVPGELEGAKGAHWIEWRIDALEAMELEERLKVGRAIRAGTALPVLATFRSVAQGGARDIDALEYVELLLAIASNRIADAVDVEMFSGTEWEATHETPTRQGEASPACVHAETPGGLARHGESWSGPVPTIDQLLVMLGEMRCTVVGSWHDFSSTPSSKEIEERLVAMARHGADFAKIAVTTRSPADLEALRDGANAARERGVERIIAIGMGEAGADSRIHPENYASCATFVAGASASAPGQLTIPQLNAARMNR</sequence>
<dbReference type="Proteomes" id="UP001235966">
    <property type="component" value="Unassembled WGS sequence"/>
</dbReference>
<keyword evidence="7" id="KW-1185">Reference proteome</keyword>
<dbReference type="PANTHER" id="PTHR43699:SF1">
    <property type="entry name" value="3-DEHYDROQUINATE DEHYDRATASE"/>
    <property type="match status" value="1"/>
</dbReference>
<dbReference type="RefSeq" id="WP_307014178.1">
    <property type="nucleotide sequence ID" value="NZ_JAUSQW010000001.1"/>
</dbReference>
<dbReference type="SUPFAM" id="SSF51569">
    <property type="entry name" value="Aldolase"/>
    <property type="match status" value="2"/>
</dbReference>
<organism evidence="6 7">
    <name type="scientific">Arcanobacterium wilhelmae</name>
    <dbReference type="NCBI Taxonomy" id="1803177"/>
    <lineage>
        <taxon>Bacteria</taxon>
        <taxon>Bacillati</taxon>
        <taxon>Actinomycetota</taxon>
        <taxon>Actinomycetes</taxon>
        <taxon>Actinomycetales</taxon>
        <taxon>Actinomycetaceae</taxon>
        <taxon>Arcanobacterium</taxon>
    </lineage>
</organism>
<dbReference type="InterPro" id="IPR001381">
    <property type="entry name" value="DHquinase_I"/>
</dbReference>
<dbReference type="InterPro" id="IPR050146">
    <property type="entry name" value="Type-I_3-dehydroquinase"/>
</dbReference>
<evidence type="ECO:0000256" key="4">
    <source>
        <dbReference type="ARBA" id="ARBA00023270"/>
    </source>
</evidence>
<evidence type="ECO:0000256" key="3">
    <source>
        <dbReference type="ARBA" id="ARBA00023239"/>
    </source>
</evidence>
<accession>A0ABT9N9R3</accession>
<comment type="caution">
    <text evidence="6">The sequence shown here is derived from an EMBL/GenBank/DDBJ whole genome shotgun (WGS) entry which is preliminary data.</text>
</comment>
<feature type="region of interest" description="Disordered" evidence="5">
    <location>
        <begin position="122"/>
        <end position="152"/>
    </location>
</feature>
<protein>
    <recommendedName>
        <fullName evidence="2">3-dehydroquinate dehydratase</fullName>
        <ecNumber evidence="2">4.2.1.10</ecNumber>
    </recommendedName>
</protein>
<evidence type="ECO:0000256" key="1">
    <source>
        <dbReference type="ARBA" id="ARBA00001864"/>
    </source>
</evidence>
<dbReference type="Pfam" id="PF01487">
    <property type="entry name" value="DHquinase_I"/>
    <property type="match status" value="2"/>
</dbReference>
<keyword evidence="4" id="KW-0704">Schiff base</keyword>
<dbReference type="Gene3D" id="3.20.20.70">
    <property type="entry name" value="Aldolase class I"/>
    <property type="match status" value="1"/>
</dbReference>
<dbReference type="EMBL" id="JAUSQW010000001">
    <property type="protein sequence ID" value="MDP9800440.1"/>
    <property type="molecule type" value="Genomic_DNA"/>
</dbReference>